<evidence type="ECO:0000259" key="1">
    <source>
        <dbReference type="PROSITE" id="PS51199"/>
    </source>
</evidence>
<dbReference type="InterPro" id="IPR027032">
    <property type="entry name" value="Twinkle-like"/>
</dbReference>
<keyword evidence="3" id="KW-1185">Reference proteome</keyword>
<sequence>MKTFSDFGIDISGKSGVEVKTTCPQCSPSRKKKNYPCLNVNTEQGLFNCWHCGWSGTLKGGEWQKPEIRKVYSRPVFATPTQVPDGTVAWFKTRGIDAAVVERNGITKGSIYFPQVEEERDCIMFPYFRGEEVVNIKYRSKDKHFRMAAGAERILYGINDINPDVLVWVEGEIDKLSVEMAGLKSCVSVPDGAPAADSKSYSNKFDFLTEKALEAVKLHIIAVDSDEPGVRLQEELVRRLGREKCLIVVWPKDCKDANEVLLKHGAEILADCIGNARALPIEGTYSVDDIIEAIFNDYEYGPERGVSTSWAEMDETYRVMTGEWTLVTGIPGHGKSEWLDALALNLANHYGWNFGIFSPENQPLKYHVEKMAEKIVGKPFMEGFTDRMSFKEMSESLKFINDHFHFMLPDYPTVDGLLEISQQLVLRYGIRGLIIDPWNEINPARDGNVTETDYISQALTKIRTFARRNQVHVWLVAHPTKLQKDKTTGAYPVPTPYDVSGSAHWRNKADNCITVYRDVVQTGSPVQVHVQKVRKKTNGKVGMVEFVYDHICGRYQPYKKSVLPNTYNMHHRKKEAA</sequence>
<reference evidence="2 3" key="1">
    <citation type="submission" date="2019-08" db="EMBL/GenBank/DDBJ databases">
        <title>Paraburkholderia sp. DCY113.</title>
        <authorList>
            <person name="Kang J."/>
        </authorList>
    </citation>
    <scope>NUCLEOTIDE SEQUENCE [LARGE SCALE GENOMIC DNA]</scope>
    <source>
        <strain evidence="2 3">DCY113</strain>
    </source>
</reference>
<dbReference type="SUPFAM" id="SSF52540">
    <property type="entry name" value="P-loop containing nucleoside triphosphate hydrolases"/>
    <property type="match status" value="1"/>
</dbReference>
<dbReference type="EMBL" id="VTUZ01000005">
    <property type="protein sequence ID" value="KAA1012996.1"/>
    <property type="molecule type" value="Genomic_DNA"/>
</dbReference>
<dbReference type="CDD" id="cd01029">
    <property type="entry name" value="TOPRIM_primases"/>
    <property type="match status" value="1"/>
</dbReference>
<evidence type="ECO:0000313" key="3">
    <source>
        <dbReference type="Proteomes" id="UP000325273"/>
    </source>
</evidence>
<dbReference type="Pfam" id="PF13155">
    <property type="entry name" value="Toprim_2"/>
    <property type="match status" value="1"/>
</dbReference>
<dbReference type="GO" id="GO:0003697">
    <property type="term" value="F:single-stranded DNA binding"/>
    <property type="evidence" value="ECO:0007669"/>
    <property type="project" value="InterPro"/>
</dbReference>
<dbReference type="RefSeq" id="WP_149669626.1">
    <property type="nucleotide sequence ID" value="NZ_VTUZ01000005.1"/>
</dbReference>
<accession>A0A5B0HCG5</accession>
<dbReference type="Pfam" id="PF03796">
    <property type="entry name" value="DnaB_C"/>
    <property type="match status" value="1"/>
</dbReference>
<name>A0A5B0HCG5_9BURK</name>
<proteinExistence type="predicted"/>
<dbReference type="Gene3D" id="3.40.1360.10">
    <property type="match status" value="1"/>
</dbReference>
<comment type="caution">
    <text evidence="2">The sequence shown here is derived from an EMBL/GenBank/DDBJ whole genome shotgun (WGS) entry which is preliminary data.</text>
</comment>
<dbReference type="PROSITE" id="PS51199">
    <property type="entry name" value="SF4_HELICASE"/>
    <property type="match status" value="1"/>
</dbReference>
<gene>
    <name evidence="2" type="ORF">FVF58_09395</name>
</gene>
<feature type="domain" description="SF4 helicase" evidence="1">
    <location>
        <begin position="299"/>
        <end position="562"/>
    </location>
</feature>
<dbReference type="GO" id="GO:0006260">
    <property type="term" value="P:DNA replication"/>
    <property type="evidence" value="ECO:0007669"/>
    <property type="project" value="InterPro"/>
</dbReference>
<dbReference type="AlphaFoldDB" id="A0A5B0HCG5"/>
<dbReference type="SUPFAM" id="SSF56731">
    <property type="entry name" value="DNA primase core"/>
    <property type="match status" value="1"/>
</dbReference>
<organism evidence="2 3">
    <name type="scientific">Paraburkholderia panacisoli</name>
    <dbReference type="NCBI Taxonomy" id="2603818"/>
    <lineage>
        <taxon>Bacteria</taxon>
        <taxon>Pseudomonadati</taxon>
        <taxon>Pseudomonadota</taxon>
        <taxon>Betaproteobacteria</taxon>
        <taxon>Burkholderiales</taxon>
        <taxon>Burkholderiaceae</taxon>
        <taxon>Paraburkholderia</taxon>
    </lineage>
</organism>
<dbReference type="Gene3D" id="3.40.50.300">
    <property type="entry name" value="P-loop containing nucleotide triphosphate hydrolases"/>
    <property type="match status" value="1"/>
</dbReference>
<dbReference type="PANTHER" id="PTHR12873:SF0">
    <property type="entry name" value="TWINKLE MTDNA HELICASE"/>
    <property type="match status" value="1"/>
</dbReference>
<dbReference type="InterPro" id="IPR034154">
    <property type="entry name" value="TOPRIM_DnaG/twinkle"/>
</dbReference>
<dbReference type="InterPro" id="IPR007694">
    <property type="entry name" value="DNA_helicase_DnaB-like_C"/>
</dbReference>
<dbReference type="InterPro" id="IPR027417">
    <property type="entry name" value="P-loop_NTPase"/>
</dbReference>
<evidence type="ECO:0000313" key="2">
    <source>
        <dbReference type="EMBL" id="KAA1012996.1"/>
    </source>
</evidence>
<dbReference type="GO" id="GO:0005524">
    <property type="term" value="F:ATP binding"/>
    <property type="evidence" value="ECO:0007669"/>
    <property type="project" value="InterPro"/>
</dbReference>
<dbReference type="Proteomes" id="UP000325273">
    <property type="component" value="Unassembled WGS sequence"/>
</dbReference>
<dbReference type="PANTHER" id="PTHR12873">
    <property type="entry name" value="T7-LIKE MITOCHONDRIAL DNA HELICASE"/>
    <property type="match status" value="1"/>
</dbReference>
<protein>
    <submittedName>
        <fullName evidence="2">Toprim domain-containing protein</fullName>
    </submittedName>
</protein>
<dbReference type="GO" id="GO:0043139">
    <property type="term" value="F:5'-3' DNA helicase activity"/>
    <property type="evidence" value="ECO:0007669"/>
    <property type="project" value="InterPro"/>
</dbReference>